<protein>
    <submittedName>
        <fullName evidence="1">Uncharacterized protein</fullName>
    </submittedName>
</protein>
<comment type="caution">
    <text evidence="1">The sequence shown here is derived from an EMBL/GenBank/DDBJ whole genome shotgun (WGS) entry which is preliminary data.</text>
</comment>
<gene>
    <name evidence="1" type="ORF">GCM10023214_30160</name>
</gene>
<organism evidence="1 2">
    <name type="scientific">Amycolatopsis dongchuanensis</name>
    <dbReference type="NCBI Taxonomy" id="1070866"/>
    <lineage>
        <taxon>Bacteria</taxon>
        <taxon>Bacillati</taxon>
        <taxon>Actinomycetota</taxon>
        <taxon>Actinomycetes</taxon>
        <taxon>Pseudonocardiales</taxon>
        <taxon>Pseudonocardiaceae</taxon>
        <taxon>Amycolatopsis</taxon>
    </lineage>
</organism>
<dbReference type="Proteomes" id="UP001500192">
    <property type="component" value="Unassembled WGS sequence"/>
</dbReference>
<reference evidence="2" key="1">
    <citation type="journal article" date="2019" name="Int. J. Syst. Evol. Microbiol.">
        <title>The Global Catalogue of Microorganisms (GCM) 10K type strain sequencing project: providing services to taxonomists for standard genome sequencing and annotation.</title>
        <authorList>
            <consortium name="The Broad Institute Genomics Platform"/>
            <consortium name="The Broad Institute Genome Sequencing Center for Infectious Disease"/>
            <person name="Wu L."/>
            <person name="Ma J."/>
        </authorList>
    </citation>
    <scope>NUCLEOTIDE SEQUENCE [LARGE SCALE GENOMIC DNA]</scope>
    <source>
        <strain evidence="2">JCM 18054</strain>
    </source>
</reference>
<evidence type="ECO:0000313" key="2">
    <source>
        <dbReference type="Proteomes" id="UP001500192"/>
    </source>
</evidence>
<evidence type="ECO:0000313" key="1">
    <source>
        <dbReference type="EMBL" id="GAA5162815.1"/>
    </source>
</evidence>
<proteinExistence type="predicted"/>
<keyword evidence="2" id="KW-1185">Reference proteome</keyword>
<sequence length="66" mass="7428">MPSVTRDSTRSCRDWIGWDNGVSMRFPDSDDVRGSYRTTRSNLEMIFVGGIGDEARTATRSSPITR</sequence>
<dbReference type="EMBL" id="BAABIB010000063">
    <property type="protein sequence ID" value="GAA5162815.1"/>
    <property type="molecule type" value="Genomic_DNA"/>
</dbReference>
<accession>A0ABP9QJ56</accession>
<name>A0ABP9QJ56_9PSEU</name>